<dbReference type="NCBIfam" id="TIGR00007">
    <property type="entry name" value="1-(5-phosphoribosyl)-5-[(5-phosphoribosylamino)methylideneamino]imidazole-4-carboxamide isomerase"/>
    <property type="match status" value="1"/>
</dbReference>
<organism evidence="10">
    <name type="scientific">marine metagenome</name>
    <dbReference type="NCBI Taxonomy" id="408172"/>
    <lineage>
        <taxon>unclassified sequences</taxon>
        <taxon>metagenomes</taxon>
        <taxon>ecological metagenomes</taxon>
    </lineage>
</organism>
<dbReference type="InterPro" id="IPR013785">
    <property type="entry name" value="Aldolase_TIM"/>
</dbReference>
<dbReference type="PANTHER" id="PTHR43090">
    <property type="entry name" value="1-(5-PHOSPHORIBOSYL)-5-[(5-PHOSPHORIBOSYLAMINO)METHYLIDENEAMINO] IMIDAZOLE-4-CARBOXAMIDE ISOMERASE"/>
    <property type="match status" value="1"/>
</dbReference>
<comment type="pathway">
    <text evidence="3">Amino-acid biosynthesis; L-histidine biosynthesis; L-histidine from 5-phospho-alpha-D-ribose 1-diphosphate: step 4/9.</text>
</comment>
<dbReference type="AlphaFoldDB" id="A0A381T6F9"/>
<evidence type="ECO:0000256" key="7">
    <source>
        <dbReference type="ARBA" id="ARBA00022605"/>
    </source>
</evidence>
<evidence type="ECO:0000256" key="8">
    <source>
        <dbReference type="ARBA" id="ARBA00023102"/>
    </source>
</evidence>
<gene>
    <name evidence="10" type="ORF">METZ01_LOCUS64168</name>
</gene>
<proteinExistence type="inferred from homology"/>
<accession>A0A381T6F9</accession>
<dbReference type="GO" id="GO:0000105">
    <property type="term" value="P:L-histidine biosynthetic process"/>
    <property type="evidence" value="ECO:0007669"/>
    <property type="project" value="UniProtKB-UniPathway"/>
</dbReference>
<comment type="subcellular location">
    <subcellularLocation>
        <location evidence="2">Cytoplasm</location>
    </subcellularLocation>
</comment>
<dbReference type="InterPro" id="IPR011060">
    <property type="entry name" value="RibuloseP-bd_barrel"/>
</dbReference>
<dbReference type="EC" id="5.3.1.16" evidence="5"/>
<name>A0A381T6F9_9ZZZZ</name>
<comment type="similarity">
    <text evidence="4">Belongs to the HisA/HisF family.</text>
</comment>
<keyword evidence="8" id="KW-0368">Histidine biosynthesis</keyword>
<dbReference type="SUPFAM" id="SSF51366">
    <property type="entry name" value="Ribulose-phoshate binding barrel"/>
    <property type="match status" value="1"/>
</dbReference>
<dbReference type="EMBL" id="UINC01004041">
    <property type="protein sequence ID" value="SVA11314.1"/>
    <property type="molecule type" value="Genomic_DNA"/>
</dbReference>
<dbReference type="GO" id="GO:0000162">
    <property type="term" value="P:L-tryptophan biosynthetic process"/>
    <property type="evidence" value="ECO:0007669"/>
    <property type="project" value="TreeGrafter"/>
</dbReference>
<dbReference type="Pfam" id="PF00977">
    <property type="entry name" value="His_biosynth"/>
    <property type="match status" value="1"/>
</dbReference>
<dbReference type="Gene3D" id="3.20.20.70">
    <property type="entry name" value="Aldolase class I"/>
    <property type="match status" value="1"/>
</dbReference>
<evidence type="ECO:0000256" key="4">
    <source>
        <dbReference type="ARBA" id="ARBA00009667"/>
    </source>
</evidence>
<dbReference type="InterPro" id="IPR006062">
    <property type="entry name" value="His_biosynth"/>
</dbReference>
<dbReference type="UniPathway" id="UPA00031">
    <property type="reaction ID" value="UER00009"/>
</dbReference>
<evidence type="ECO:0000256" key="9">
    <source>
        <dbReference type="ARBA" id="ARBA00023235"/>
    </source>
</evidence>
<dbReference type="PANTHER" id="PTHR43090:SF2">
    <property type="entry name" value="1-(5-PHOSPHORIBOSYL)-5-[(5-PHOSPHORIBOSYLAMINO)METHYLIDENEAMINO] IMIDAZOLE-4-CARBOXAMIDE ISOMERASE"/>
    <property type="match status" value="1"/>
</dbReference>
<dbReference type="InterPro" id="IPR044524">
    <property type="entry name" value="Isoase_HisA-like"/>
</dbReference>
<evidence type="ECO:0000256" key="6">
    <source>
        <dbReference type="ARBA" id="ARBA00022490"/>
    </source>
</evidence>
<dbReference type="GO" id="GO:0003949">
    <property type="term" value="F:1-(5-phosphoribosyl)-5-[(5-phosphoribosylamino)methylideneamino]imidazole-4-carboxamide isomerase activity"/>
    <property type="evidence" value="ECO:0007669"/>
    <property type="project" value="UniProtKB-EC"/>
</dbReference>
<dbReference type="CDD" id="cd04732">
    <property type="entry name" value="HisA"/>
    <property type="match status" value="1"/>
</dbReference>
<dbReference type="NCBIfam" id="NF010112">
    <property type="entry name" value="PRK13585.1"/>
    <property type="match status" value="1"/>
</dbReference>
<dbReference type="HAMAP" id="MF_01014">
    <property type="entry name" value="HisA"/>
    <property type="match status" value="1"/>
</dbReference>
<dbReference type="InterPro" id="IPR023016">
    <property type="entry name" value="HisA/PriA"/>
</dbReference>
<evidence type="ECO:0000256" key="5">
    <source>
        <dbReference type="ARBA" id="ARBA00012550"/>
    </source>
</evidence>
<keyword evidence="7" id="KW-0028">Amino-acid biosynthesis</keyword>
<comment type="catalytic activity">
    <reaction evidence="1">
        <text>1-(5-phospho-beta-D-ribosyl)-5-[(5-phospho-beta-D-ribosylamino)methylideneamino]imidazole-4-carboxamide = 5-[(5-phospho-1-deoxy-D-ribulos-1-ylimino)methylamino]-1-(5-phospho-beta-D-ribosyl)imidazole-4-carboxamide</text>
        <dbReference type="Rhea" id="RHEA:15469"/>
        <dbReference type="ChEBI" id="CHEBI:58435"/>
        <dbReference type="ChEBI" id="CHEBI:58525"/>
        <dbReference type="EC" id="5.3.1.16"/>
    </reaction>
</comment>
<evidence type="ECO:0000256" key="1">
    <source>
        <dbReference type="ARBA" id="ARBA00000901"/>
    </source>
</evidence>
<sequence length="239" mass="26053">MKIIPAVDIKNGKCVRLSQGKADQETIYSDHPKEMADHWDEEGARLIHVVDLDGAFEGSPKNSKIVKEIIYSSSVDIQVGGGIRTLSAIEEYVNAGVYRVILGTIAQKQPEFVEQACKKFPGKIIVGIDARDGLVAVKGWVEVSDQKATDLAIKMRNYGIAGFIFTDISRDGMLQGPNLESIKEFAEAAQLPVIASGGVSRFEDIKNLMKLESYGVEGVIIGKALYDKTLSYSDAKSLI</sequence>
<keyword evidence="6" id="KW-0963">Cytoplasm</keyword>
<reference evidence="10" key="1">
    <citation type="submission" date="2018-05" db="EMBL/GenBank/DDBJ databases">
        <authorList>
            <person name="Lanie J.A."/>
            <person name="Ng W.-L."/>
            <person name="Kazmierczak K.M."/>
            <person name="Andrzejewski T.M."/>
            <person name="Davidsen T.M."/>
            <person name="Wayne K.J."/>
            <person name="Tettelin H."/>
            <person name="Glass J.I."/>
            <person name="Rusch D."/>
            <person name="Podicherti R."/>
            <person name="Tsui H.-C.T."/>
            <person name="Winkler M.E."/>
        </authorList>
    </citation>
    <scope>NUCLEOTIDE SEQUENCE</scope>
</reference>
<evidence type="ECO:0000256" key="3">
    <source>
        <dbReference type="ARBA" id="ARBA00005133"/>
    </source>
</evidence>
<dbReference type="InterPro" id="IPR006063">
    <property type="entry name" value="HisA_bact_arch"/>
</dbReference>
<dbReference type="FunFam" id="3.20.20.70:FF:000009">
    <property type="entry name" value="1-(5-phosphoribosyl)-5-[(5-phosphoribosylamino)methylideneamino] imidazole-4-carboxamide isomerase"/>
    <property type="match status" value="1"/>
</dbReference>
<protein>
    <recommendedName>
        <fullName evidence="5">1-(5-phosphoribosyl)-5-[(5-phosphoribosylamino)methylideneamino]imidazole-4-carboxamideisomerase</fullName>
        <ecNumber evidence="5">5.3.1.16</ecNumber>
    </recommendedName>
</protein>
<keyword evidence="9" id="KW-0413">Isomerase</keyword>
<evidence type="ECO:0000313" key="10">
    <source>
        <dbReference type="EMBL" id="SVA11314.1"/>
    </source>
</evidence>
<dbReference type="GO" id="GO:0005737">
    <property type="term" value="C:cytoplasm"/>
    <property type="evidence" value="ECO:0007669"/>
    <property type="project" value="UniProtKB-SubCell"/>
</dbReference>
<evidence type="ECO:0000256" key="2">
    <source>
        <dbReference type="ARBA" id="ARBA00004496"/>
    </source>
</evidence>